<sequence length="177" mass="18050">MSTMNGEREGRSLRNLMWLGAAALLALPGIAMWRGVEGVHWTGADFAVMGVMLATLCGLVELGARLSRSLAYRAAFAIAAGTGFLTVWVNLAVGMIGNENDAANLVFAGVLGIAAVGTAAAGFRARGMAWAMAAAGVAQLGCAGFALFAGTAYEAALIALFALPWLLAAALFRAAQA</sequence>
<feature type="transmembrane region" description="Helical" evidence="1">
    <location>
        <begin position="102"/>
        <end position="123"/>
    </location>
</feature>
<evidence type="ECO:0000313" key="3">
    <source>
        <dbReference type="Proteomes" id="UP000029391"/>
    </source>
</evidence>
<feature type="transmembrane region" description="Helical" evidence="1">
    <location>
        <begin position="130"/>
        <end position="149"/>
    </location>
</feature>
<protein>
    <submittedName>
        <fullName evidence="2">Uncharacterized protein</fullName>
    </submittedName>
</protein>
<dbReference type="EMBL" id="AWXU01000041">
    <property type="protein sequence ID" value="KFN49096.1"/>
    <property type="molecule type" value="Genomic_DNA"/>
</dbReference>
<feature type="transmembrane region" description="Helical" evidence="1">
    <location>
        <begin position="39"/>
        <end position="62"/>
    </location>
</feature>
<keyword evidence="3" id="KW-1185">Reference proteome</keyword>
<dbReference type="STRING" id="1121013.GCA_000426365_00880"/>
<reference evidence="2 3" key="1">
    <citation type="submission" date="2013-09" db="EMBL/GenBank/DDBJ databases">
        <title>Genome sequencing of Arenimonas composti.</title>
        <authorList>
            <person name="Chen F."/>
            <person name="Wang G."/>
        </authorList>
    </citation>
    <scope>NUCLEOTIDE SEQUENCE [LARGE SCALE GENOMIC DNA]</scope>
    <source>
        <strain evidence="2 3">TR7-09</strain>
    </source>
</reference>
<evidence type="ECO:0000313" key="2">
    <source>
        <dbReference type="EMBL" id="KFN49096.1"/>
    </source>
</evidence>
<dbReference type="OrthoDB" id="9813621at2"/>
<organism evidence="2 3">
    <name type="scientific">Arenimonas composti TR7-09 = DSM 18010</name>
    <dbReference type="NCBI Taxonomy" id="1121013"/>
    <lineage>
        <taxon>Bacteria</taxon>
        <taxon>Pseudomonadati</taxon>
        <taxon>Pseudomonadota</taxon>
        <taxon>Gammaproteobacteria</taxon>
        <taxon>Lysobacterales</taxon>
        <taxon>Lysobacteraceae</taxon>
        <taxon>Arenimonas</taxon>
    </lineage>
</organism>
<dbReference type="Proteomes" id="UP000029391">
    <property type="component" value="Unassembled WGS sequence"/>
</dbReference>
<comment type="caution">
    <text evidence="2">The sequence shown here is derived from an EMBL/GenBank/DDBJ whole genome shotgun (WGS) entry which is preliminary data.</text>
</comment>
<keyword evidence="1" id="KW-0812">Transmembrane</keyword>
<proteinExistence type="predicted"/>
<dbReference type="RefSeq" id="WP_026816321.1">
    <property type="nucleotide sequence ID" value="NZ_AUFF01000002.1"/>
</dbReference>
<feature type="transmembrane region" description="Helical" evidence="1">
    <location>
        <begin position="12"/>
        <end position="33"/>
    </location>
</feature>
<keyword evidence="1" id="KW-0472">Membrane</keyword>
<keyword evidence="1" id="KW-1133">Transmembrane helix</keyword>
<feature type="transmembrane region" description="Helical" evidence="1">
    <location>
        <begin position="74"/>
        <end position="96"/>
    </location>
</feature>
<feature type="transmembrane region" description="Helical" evidence="1">
    <location>
        <begin position="155"/>
        <end position="175"/>
    </location>
</feature>
<dbReference type="AlphaFoldDB" id="A0A091BBH9"/>
<dbReference type="eggNOG" id="ENOG5030C6F">
    <property type="taxonomic scope" value="Bacteria"/>
</dbReference>
<gene>
    <name evidence="2" type="ORF">P873_12445</name>
</gene>
<accession>A0A091BBH9</accession>
<name>A0A091BBH9_9GAMM</name>
<evidence type="ECO:0000256" key="1">
    <source>
        <dbReference type="SAM" id="Phobius"/>
    </source>
</evidence>